<dbReference type="Gene3D" id="3.40.50.2000">
    <property type="entry name" value="Glycogen Phosphorylase B"/>
    <property type="match status" value="1"/>
</dbReference>
<keyword evidence="3" id="KW-1185">Reference proteome</keyword>
<dbReference type="InterPro" id="IPR001296">
    <property type="entry name" value="Glyco_trans_1"/>
</dbReference>
<accession>C7M3H2</accession>
<dbReference type="eggNOG" id="COG0438">
    <property type="taxonomic scope" value="Bacteria"/>
</dbReference>
<sequence>METKILFLCPNNNFMSGGVKQIFRQAETLKKNGFNASVLLQGKSKQKWFHSDAQISHSPYLFKLLKYILGNRKITFIKKIKLWFLNKRSIPIDKNTILVFPEIYGDKIDKIAPNIKKVIFNQNCYYTFNHYFFEKEYTQTPYNNPNILATIVASKDALTYMNYTFPKLNTYKMTLGIDTSIFSYSSKKQKQICFMPRKLTDDVRQVILILKLRGVLRNWNLVSIDNKNELEVANIMKQSVFFLSFNHREGFGLPPIEAMACGCYVIGYHGEGGREYFNPKFSSPIEGGNIIEYVKKVEELLLIYEKSPEIIIGKGKKASDFVLSNYSMEREEKDTISIWNKILHLFQPLL</sequence>
<dbReference type="GO" id="GO:0016757">
    <property type="term" value="F:glycosyltransferase activity"/>
    <property type="evidence" value="ECO:0007669"/>
    <property type="project" value="InterPro"/>
</dbReference>
<keyword evidence="2" id="KW-0808">Transferase</keyword>
<dbReference type="GeneID" id="29675818"/>
<proteinExistence type="predicted"/>
<dbReference type="SUPFAM" id="SSF53756">
    <property type="entry name" value="UDP-Glycosyltransferase/glycogen phosphorylase"/>
    <property type="match status" value="1"/>
</dbReference>
<reference evidence="2 3" key="1">
    <citation type="journal article" date="2009" name="Stand. Genomic Sci.">
        <title>Complete genome sequence of Capnocytophaga ochracea type strain (VPI 2845).</title>
        <authorList>
            <person name="Mavrommatis K."/>
            <person name="Gronow S."/>
            <person name="Saunders E."/>
            <person name="Land M."/>
            <person name="Lapidus A."/>
            <person name="Copeland A."/>
            <person name="Glavina Del Rio T."/>
            <person name="Nolan M."/>
            <person name="Lucas S."/>
            <person name="Chen F."/>
            <person name="Tice H."/>
            <person name="Cheng J.F."/>
            <person name="Bruce D."/>
            <person name="Goodwin L."/>
            <person name="Pitluck S."/>
            <person name="Pati A."/>
            <person name="Ivanova N."/>
            <person name="Chen A."/>
            <person name="Palaniappan K."/>
            <person name="Chain P."/>
            <person name="Hauser L."/>
            <person name="Chang Y.J."/>
            <person name="Jeffries C.D."/>
            <person name="Brettin T."/>
            <person name="Detter J.C."/>
            <person name="Han C."/>
            <person name="Bristow J."/>
            <person name="Goker M."/>
            <person name="Rohde M."/>
            <person name="Eisen J.A."/>
            <person name="Markowitz V."/>
            <person name="Kyrpides N.C."/>
            <person name="Klenk H.P."/>
            <person name="Hugenholtz P."/>
        </authorList>
    </citation>
    <scope>NUCLEOTIDE SEQUENCE [LARGE SCALE GENOMIC DNA]</scope>
    <source>
        <strain evidence="3">ATCC 27872 / DSM 7271 / JCM 12966 / VPI 2845</strain>
    </source>
</reference>
<dbReference type="EMBL" id="CP001632">
    <property type="protein sequence ID" value="ACU92519.1"/>
    <property type="molecule type" value="Genomic_DNA"/>
</dbReference>
<dbReference type="Pfam" id="PF00534">
    <property type="entry name" value="Glycos_transf_1"/>
    <property type="match status" value="1"/>
</dbReference>
<protein>
    <submittedName>
        <fullName evidence="2">Glycosyl transferase group 1</fullName>
    </submittedName>
</protein>
<feature type="domain" description="Glycosyl transferase family 1" evidence="1">
    <location>
        <begin position="227"/>
        <end position="311"/>
    </location>
</feature>
<evidence type="ECO:0000313" key="2">
    <source>
        <dbReference type="EMBL" id="ACU92519.1"/>
    </source>
</evidence>
<evidence type="ECO:0000259" key="1">
    <source>
        <dbReference type="Pfam" id="PF00534"/>
    </source>
</evidence>
<dbReference type="KEGG" id="coc:Coch_0964"/>
<dbReference type="AlphaFoldDB" id="C7M3H2"/>
<dbReference type="RefSeq" id="WP_015782187.1">
    <property type="nucleotide sequence ID" value="NC_013162.1"/>
</dbReference>
<dbReference type="STRING" id="521097.Coch_0964"/>
<dbReference type="Proteomes" id="UP000006650">
    <property type="component" value="Chromosome"/>
</dbReference>
<evidence type="ECO:0000313" key="3">
    <source>
        <dbReference type="Proteomes" id="UP000006650"/>
    </source>
</evidence>
<organism evidence="2 3">
    <name type="scientific">Capnocytophaga ochracea (strain ATCC 27872 / DSM 7271 / CCUG 9716 / JCM 12966 / NCTC 12371 / SS31 / VPI 2845)</name>
    <name type="common">Bacteroides ochraceus</name>
    <dbReference type="NCBI Taxonomy" id="521097"/>
    <lineage>
        <taxon>Bacteria</taxon>
        <taxon>Pseudomonadati</taxon>
        <taxon>Bacteroidota</taxon>
        <taxon>Flavobacteriia</taxon>
        <taxon>Flavobacteriales</taxon>
        <taxon>Flavobacteriaceae</taxon>
        <taxon>Capnocytophaga</taxon>
    </lineage>
</organism>
<name>C7M3H2_CAPOD</name>
<dbReference type="HOGENOM" id="CLU_791525_0_0_10"/>
<gene>
    <name evidence="2" type="ordered locus">Coch_0964</name>
</gene>